<evidence type="ECO:0000313" key="2">
    <source>
        <dbReference type="Proteomes" id="UP000032803"/>
    </source>
</evidence>
<dbReference type="Proteomes" id="UP000032803">
    <property type="component" value="Chromosome I"/>
</dbReference>
<proteinExistence type="predicted"/>
<sequence>MFPVKLISERLQTIVPLQIKPYAHEEIPTITGSAISSQAGTVFYGYYNMEYKLPGNNQFPGNNSLRIFANHNKKNVQILLITDDPQKLKNLPGSRPSSLVANTINQINRYRIRSDHYQKPRTKAQIAKYQLATTCIDKLSQLLIVERELLSSDWAGQERLRENVIAILEESRGDNLLIATHPLISEGTLDTIIYEARQAAQHYQFNRVHPVSRVDQLDFSEETDNKIFVWDSELHIGQDEESLNDAIRIICKEYGLTPPASLNNIAASRFKRLEAFLKKLWLDGRDWMNHLAYPQKASPETQTETRVDGLSITTIKPYYCLDGLAQIGYSTLEDLVCGISKNPKGAHTEITSIEEATRWLVSRPNGSWVQLPSQVLLRQNDDMVIINFFKEGNLIYPLPTGEDLFTLSQLGKHHLYLPERASLQLKAFFSRLPIFFKHLFHNIKQFTRDLYQEFFKHIHQDHEPIHKTLPSNSKKTHRLSYLQEALHAHGLLTDGLTLEQFVKNELQKNNYVIVREKHRPSPPPYENPLHRFLGVLRHIGSFFVNTSEKNPILGTLAMAAYAYGAGAVIAPEALTSLLTKLHLNGLIKGIHPTQILGKWMGNGATSEAIAAAMTYWQGIVVGGDLDQFFIKAVTLVKEEPAEVAIIVSLAITLGYGLCKTIPSLEDEMGQFPYISYATLGAKGGAAIYDTVMHPGDDWLLGSIKWFLRGALNLAKLIGGPFVEAYFYGYRKGLISGLTKSRLLFVKTSKQFFAALADFCLEIITIPLLELSSLFLHVPFRGITKLISKTLAIFGNLQVFGQLLMEFAARPNGWGYLPGFRLSPLYGFSNPFGHYAENKWINIALNSLAFLFLPPLMLLKNFVILPVIDSFSFGLRCLLTFLDPVIRGFAHGIGLFLKITGIFWDNSLGALFNFTAYAITYIANQLDNIAGFIKQRMIAAIHIGRRKLYHWAFTKEEEQTLHKVNNDVEYLLDPMKLEKLPHNSTSCILNKLLNNAPYFPTENNSEHSTQFSTHPNSSQISMETNDEVIFRHSSSPSLF</sequence>
<dbReference type="AlphaFoldDB" id="A0A0A8UR32"/>
<accession>A0A0A8UR32</accession>
<dbReference type="EMBL" id="LN681225">
    <property type="protein sequence ID" value="CEK11173.1"/>
    <property type="molecule type" value="Genomic_DNA"/>
</dbReference>
<gene>
    <name evidence="1" type="ORF">LHA_2149</name>
</gene>
<dbReference type="RefSeq" id="WP_052673674.1">
    <property type="nucleotide sequence ID" value="NZ_LN681225.1"/>
</dbReference>
<protein>
    <submittedName>
        <fullName evidence="1">Predicted archaeal membrane protein</fullName>
    </submittedName>
</protein>
<keyword evidence="2" id="KW-1185">Reference proteome</keyword>
<dbReference type="HOGENOM" id="CLU_287683_0_0_6"/>
<name>A0A0A8UR32_LEGHA</name>
<dbReference type="KEGG" id="lha:LHA_2149"/>
<dbReference type="OrthoDB" id="5651185at2"/>
<dbReference type="STRING" id="449.LHA_2149"/>
<evidence type="ECO:0000313" key="1">
    <source>
        <dbReference type="EMBL" id="CEK11173.1"/>
    </source>
</evidence>
<dbReference type="PATRIC" id="fig|449.7.peg.308"/>
<organism evidence="1 2">
    <name type="scientific">Legionella hackeliae</name>
    <dbReference type="NCBI Taxonomy" id="449"/>
    <lineage>
        <taxon>Bacteria</taxon>
        <taxon>Pseudomonadati</taxon>
        <taxon>Pseudomonadota</taxon>
        <taxon>Gammaproteobacteria</taxon>
        <taxon>Legionellales</taxon>
        <taxon>Legionellaceae</taxon>
        <taxon>Legionella</taxon>
    </lineage>
</organism>
<reference evidence="2" key="1">
    <citation type="submission" date="2014-09" db="EMBL/GenBank/DDBJ databases">
        <authorList>
            <person name="Gomez-Valero L."/>
        </authorList>
    </citation>
    <scope>NUCLEOTIDE SEQUENCE [LARGE SCALE GENOMIC DNA]</scope>
    <source>
        <strain evidence="2">ATCC35250</strain>
    </source>
</reference>